<proteinExistence type="predicted"/>
<dbReference type="InterPro" id="IPR013096">
    <property type="entry name" value="Cupin_2"/>
</dbReference>
<dbReference type="SUPFAM" id="SSF51182">
    <property type="entry name" value="RmlC-like cupins"/>
    <property type="match status" value="1"/>
</dbReference>
<dbReference type="Gene3D" id="2.60.120.10">
    <property type="entry name" value="Jelly Rolls"/>
    <property type="match status" value="1"/>
</dbReference>
<accession>A0A067Z4D1</accession>
<sequence length="125" mass="13928">MKISNILQESSDLSVVDIGKKTETVSMNGLKMLFPFGHLDVGLLRFRGATPWEEHPNEEFLLVIEGETTLTLRTEDGEISSTARKGDVLVVPANTWHRQDVPDSVTVMFMTSHEGNRHKSDFSAA</sequence>
<dbReference type="AlphaFoldDB" id="A0A067Z4D1"/>
<feature type="domain" description="Cupin type-2" evidence="1">
    <location>
        <begin position="49"/>
        <end position="105"/>
    </location>
</feature>
<dbReference type="Proteomes" id="UP000031656">
    <property type="component" value="Chromosome"/>
</dbReference>
<dbReference type="InterPro" id="IPR011051">
    <property type="entry name" value="RmlC_Cupin_sf"/>
</dbReference>
<dbReference type="KEGG" id="goy:GLS_c05300"/>
<dbReference type="Pfam" id="PF07883">
    <property type="entry name" value="Cupin_2"/>
    <property type="match status" value="1"/>
</dbReference>
<gene>
    <name evidence="2" type="ORF">GLS_c05300</name>
</gene>
<name>A0A067Z4D1_GLUOY</name>
<evidence type="ECO:0000259" key="1">
    <source>
        <dbReference type="Pfam" id="PF07883"/>
    </source>
</evidence>
<evidence type="ECO:0000313" key="2">
    <source>
        <dbReference type="EMBL" id="AHK70445.1"/>
    </source>
</evidence>
<dbReference type="InterPro" id="IPR014710">
    <property type="entry name" value="RmlC-like_jellyroll"/>
</dbReference>
<organism evidence="2 3">
    <name type="scientific">Gluconobacter oxydans DSM 3504</name>
    <dbReference type="NCBI Taxonomy" id="1288313"/>
    <lineage>
        <taxon>Bacteria</taxon>
        <taxon>Pseudomonadati</taxon>
        <taxon>Pseudomonadota</taxon>
        <taxon>Alphaproteobacteria</taxon>
        <taxon>Acetobacterales</taxon>
        <taxon>Acetobacteraceae</taxon>
        <taxon>Gluconobacter</taxon>
    </lineage>
</organism>
<evidence type="ECO:0000313" key="3">
    <source>
        <dbReference type="Proteomes" id="UP000031656"/>
    </source>
</evidence>
<reference evidence="2 3" key="1">
    <citation type="journal article" date="2015" name="Appl. Microbiol. Biotechnol.">
        <title>The consequence of an additional NADH dehydrogenase paralog on the growth of Gluconobacter oxydans DSM3504.</title>
        <authorList>
            <person name="Kostner D."/>
            <person name="Luchterhand B."/>
            <person name="Junker A."/>
            <person name="Volland S."/>
            <person name="Daniel R."/>
            <person name="Buchs J."/>
            <person name="Liebl W."/>
            <person name="Ehrenreich A."/>
        </authorList>
    </citation>
    <scope>NUCLEOTIDE SEQUENCE [LARGE SCALE GENOMIC DNA]</scope>
    <source>
        <strain evidence="2">DSM 3504</strain>
    </source>
</reference>
<dbReference type="HOGENOM" id="CLU_158668_0_0_5"/>
<dbReference type="EMBL" id="CP004373">
    <property type="protein sequence ID" value="AHK70445.1"/>
    <property type="molecule type" value="Genomic_DNA"/>
</dbReference>
<protein>
    <recommendedName>
        <fullName evidence="1">Cupin type-2 domain-containing protein</fullName>
    </recommendedName>
</protein>